<dbReference type="InterPro" id="IPR023471">
    <property type="entry name" value="CtaG/Cox11_dom_sf"/>
</dbReference>
<accession>A0A972F8U2</accession>
<evidence type="ECO:0000313" key="11">
    <source>
        <dbReference type="EMBL" id="NMG04324.1"/>
    </source>
</evidence>
<evidence type="ECO:0000313" key="12">
    <source>
        <dbReference type="Proteomes" id="UP000599523"/>
    </source>
</evidence>
<dbReference type="GO" id="GO:0005507">
    <property type="term" value="F:copper ion binding"/>
    <property type="evidence" value="ECO:0007669"/>
    <property type="project" value="InterPro"/>
</dbReference>
<dbReference type="PIRSF" id="PIRSF005413">
    <property type="entry name" value="COX11"/>
    <property type="match status" value="1"/>
</dbReference>
<comment type="caution">
    <text evidence="11">The sequence shown here is derived from an EMBL/GenBank/DDBJ whole genome shotgun (WGS) entry which is preliminary data.</text>
</comment>
<dbReference type="NCBIfam" id="NF003465">
    <property type="entry name" value="PRK05089.1"/>
    <property type="match status" value="1"/>
</dbReference>
<keyword evidence="7 10" id="KW-1133">Transmembrane helix</keyword>
<keyword evidence="5 10" id="KW-0812">Transmembrane</keyword>
<comment type="function">
    <text evidence="1">Exerts its effect at some terminal stage of cytochrome c oxidase synthesis, probably by being involved in the insertion of the copper B into subunit I.</text>
</comment>
<keyword evidence="12" id="KW-1185">Reference proteome</keyword>
<dbReference type="PANTHER" id="PTHR21320:SF3">
    <property type="entry name" value="CYTOCHROME C OXIDASE ASSEMBLY PROTEIN COX11, MITOCHONDRIAL-RELATED"/>
    <property type="match status" value="1"/>
</dbReference>
<evidence type="ECO:0000256" key="3">
    <source>
        <dbReference type="ARBA" id="ARBA00009620"/>
    </source>
</evidence>
<evidence type="ECO:0000256" key="5">
    <source>
        <dbReference type="ARBA" id="ARBA00022692"/>
    </source>
</evidence>
<dbReference type="EMBL" id="WTVM01000110">
    <property type="protein sequence ID" value="NMG04324.1"/>
    <property type="molecule type" value="Genomic_DNA"/>
</dbReference>
<keyword evidence="9 10" id="KW-0472">Membrane</keyword>
<dbReference type="InterPro" id="IPR007533">
    <property type="entry name" value="Cyt_c_oxidase_assmbl_CtaG"/>
</dbReference>
<dbReference type="Pfam" id="PF04442">
    <property type="entry name" value="CtaG_Cox11"/>
    <property type="match status" value="1"/>
</dbReference>
<gene>
    <name evidence="11" type="ORF">GPA21_15305</name>
</gene>
<evidence type="ECO:0000256" key="7">
    <source>
        <dbReference type="ARBA" id="ARBA00022989"/>
    </source>
</evidence>
<organism evidence="11 12">
    <name type="scientific">Azoarcus taiwanensis</name>
    <dbReference type="NCBI Taxonomy" id="666964"/>
    <lineage>
        <taxon>Bacteria</taxon>
        <taxon>Pseudomonadati</taxon>
        <taxon>Pseudomonadota</taxon>
        <taxon>Betaproteobacteria</taxon>
        <taxon>Rhodocyclales</taxon>
        <taxon>Zoogloeaceae</taxon>
        <taxon>Azoarcus</taxon>
    </lineage>
</organism>
<protein>
    <recommendedName>
        <fullName evidence="4">Cytochrome c oxidase assembly protein CtaG</fullName>
    </recommendedName>
</protein>
<evidence type="ECO:0000256" key="10">
    <source>
        <dbReference type="SAM" id="Phobius"/>
    </source>
</evidence>
<sequence length="185" mass="20756">MRDVAAENQRILKRLLVGVVAMFGFGFLLVPMYEKICEVTGINNILQPDRIVNTQVDTSRTVMVEFDANLHGLPWSFKPRETVMRVHPGELATVVYEVANTRDVPVTGQAIPSYGPQHAGRYFLKMECFCFAQQQLDAGEVREMPVAFVIDPSLPRDVTTITLSYTFFEVEGRQAQLGRQGDDAS</sequence>
<dbReference type="Proteomes" id="UP000599523">
    <property type="component" value="Unassembled WGS sequence"/>
</dbReference>
<comment type="similarity">
    <text evidence="3">Belongs to the COX11/CtaG family.</text>
</comment>
<dbReference type="RefSeq" id="WP_168988998.1">
    <property type="nucleotide sequence ID" value="NZ_CAWPHM010000012.1"/>
</dbReference>
<dbReference type="SUPFAM" id="SSF110111">
    <property type="entry name" value="Ctag/Cox11"/>
    <property type="match status" value="1"/>
</dbReference>
<name>A0A972F8U2_9RHOO</name>
<reference evidence="11" key="1">
    <citation type="submission" date="2019-12" db="EMBL/GenBank/DDBJ databases">
        <title>Comparative genomics gives insights into the taxonomy of the Azoarcus-Aromatoleum group and reveals separate origins of nif in the plant-associated Azoarcus and non-plant-associated Aromatoleum sub-groups.</title>
        <authorList>
            <person name="Lafos M."/>
            <person name="Maluk M."/>
            <person name="Batista M."/>
            <person name="Junghare M."/>
            <person name="Carmona M."/>
            <person name="Faoro H."/>
            <person name="Cruz L.M."/>
            <person name="Battistoni F."/>
            <person name="De Souza E."/>
            <person name="Pedrosa F."/>
            <person name="Chen W.-M."/>
            <person name="Poole P.S."/>
            <person name="Dixon R.A."/>
            <person name="James E.K."/>
        </authorList>
    </citation>
    <scope>NUCLEOTIDE SEQUENCE</scope>
    <source>
        <strain evidence="11">NSC3</strain>
    </source>
</reference>
<dbReference type="AlphaFoldDB" id="A0A972F8U2"/>
<evidence type="ECO:0000256" key="8">
    <source>
        <dbReference type="ARBA" id="ARBA00023008"/>
    </source>
</evidence>
<dbReference type="GO" id="GO:0005886">
    <property type="term" value="C:plasma membrane"/>
    <property type="evidence" value="ECO:0007669"/>
    <property type="project" value="UniProtKB-SubCell"/>
</dbReference>
<evidence type="ECO:0000256" key="9">
    <source>
        <dbReference type="ARBA" id="ARBA00023136"/>
    </source>
</evidence>
<dbReference type="PANTHER" id="PTHR21320">
    <property type="entry name" value="CYTOCHROME C OXIDASE ASSEMBLY PROTEIN COX11-RELATED"/>
    <property type="match status" value="1"/>
</dbReference>
<proteinExistence type="inferred from homology"/>
<evidence type="ECO:0000256" key="6">
    <source>
        <dbReference type="ARBA" id="ARBA00022968"/>
    </source>
</evidence>
<evidence type="ECO:0000256" key="4">
    <source>
        <dbReference type="ARBA" id="ARBA00015384"/>
    </source>
</evidence>
<comment type="subcellular location">
    <subcellularLocation>
        <location evidence="2">Cell inner membrane</location>
        <topology evidence="2">Single-pass type II membrane protein</topology>
        <orientation evidence="2">Periplasmic side</orientation>
    </subcellularLocation>
</comment>
<evidence type="ECO:0000256" key="2">
    <source>
        <dbReference type="ARBA" id="ARBA00004382"/>
    </source>
</evidence>
<dbReference type="Gene3D" id="2.60.370.10">
    <property type="entry name" value="Ctag/Cox11"/>
    <property type="match status" value="1"/>
</dbReference>
<keyword evidence="6" id="KW-0735">Signal-anchor</keyword>
<evidence type="ECO:0000256" key="1">
    <source>
        <dbReference type="ARBA" id="ARBA00004007"/>
    </source>
</evidence>
<feature type="transmembrane region" description="Helical" evidence="10">
    <location>
        <begin position="12"/>
        <end position="33"/>
    </location>
</feature>
<keyword evidence="8" id="KW-0186">Copper</keyword>